<dbReference type="PANTHER" id="PTHR47926">
    <property type="entry name" value="PENTATRICOPEPTIDE REPEAT-CONTAINING PROTEIN"/>
    <property type="match status" value="1"/>
</dbReference>
<dbReference type="OrthoDB" id="185373at2759"/>
<feature type="domain" description="DYW" evidence="4">
    <location>
        <begin position="678"/>
        <end position="770"/>
    </location>
</feature>
<dbReference type="Pfam" id="PF20430">
    <property type="entry name" value="Eplus_motif"/>
    <property type="match status" value="1"/>
</dbReference>
<dbReference type="Pfam" id="PF01535">
    <property type="entry name" value="PPR"/>
    <property type="match status" value="3"/>
</dbReference>
<dbReference type="FunFam" id="1.25.40.10:FF:000205">
    <property type="entry name" value="Pentatricopeptide repeat-containing protein, mitochondrial"/>
    <property type="match status" value="1"/>
</dbReference>
<evidence type="ECO:0000256" key="1">
    <source>
        <dbReference type="ARBA" id="ARBA00022737"/>
    </source>
</evidence>
<protein>
    <submittedName>
        <fullName evidence="6">Pentatricopeptide repeat-containing protein At4g21065</fullName>
    </submittedName>
</protein>
<dbReference type="InParanoid" id="A0A6I9Q7S3"/>
<feature type="repeat" description="PPR" evidence="3">
    <location>
        <begin position="196"/>
        <end position="226"/>
    </location>
</feature>
<dbReference type="KEGG" id="egu:105032102"/>
<dbReference type="Pfam" id="PF13041">
    <property type="entry name" value="PPR_2"/>
    <property type="match status" value="4"/>
</dbReference>
<evidence type="ECO:0000313" key="6">
    <source>
        <dbReference type="RefSeq" id="XP_010904754.2"/>
    </source>
</evidence>
<dbReference type="Gene3D" id="1.25.40.10">
    <property type="entry name" value="Tetratricopeptide repeat domain"/>
    <property type="match status" value="6"/>
</dbReference>
<dbReference type="RefSeq" id="XP_010904754.2">
    <property type="nucleotide sequence ID" value="XM_010906452.3"/>
</dbReference>
<dbReference type="AlphaFoldDB" id="A0A6I9Q7S3"/>
<evidence type="ECO:0000259" key="4">
    <source>
        <dbReference type="Pfam" id="PF14432"/>
    </source>
</evidence>
<dbReference type="GeneID" id="105032102"/>
<dbReference type="InterPro" id="IPR011990">
    <property type="entry name" value="TPR-like_helical_dom_sf"/>
</dbReference>
<feature type="repeat" description="PPR" evidence="3">
    <location>
        <begin position="432"/>
        <end position="462"/>
    </location>
</feature>
<dbReference type="PANTHER" id="PTHR47926:SF537">
    <property type="entry name" value="PENTACOTRIPEPTIDE-REPEAT REGION OF PRORP DOMAIN-CONTAINING PROTEIN"/>
    <property type="match status" value="1"/>
</dbReference>
<evidence type="ECO:0000313" key="5">
    <source>
        <dbReference type="Proteomes" id="UP000504607"/>
    </source>
</evidence>
<dbReference type="GO" id="GO:0009451">
    <property type="term" value="P:RNA modification"/>
    <property type="evidence" value="ECO:0007669"/>
    <property type="project" value="InterPro"/>
</dbReference>
<feature type="repeat" description="PPR" evidence="3">
    <location>
        <begin position="227"/>
        <end position="257"/>
    </location>
</feature>
<dbReference type="NCBIfam" id="TIGR00756">
    <property type="entry name" value="PPR"/>
    <property type="match status" value="5"/>
</dbReference>
<organism evidence="5 6">
    <name type="scientific">Elaeis guineensis var. tenera</name>
    <name type="common">Oil palm</name>
    <dbReference type="NCBI Taxonomy" id="51953"/>
    <lineage>
        <taxon>Eukaryota</taxon>
        <taxon>Viridiplantae</taxon>
        <taxon>Streptophyta</taxon>
        <taxon>Embryophyta</taxon>
        <taxon>Tracheophyta</taxon>
        <taxon>Spermatophyta</taxon>
        <taxon>Magnoliopsida</taxon>
        <taxon>Liliopsida</taxon>
        <taxon>Arecaceae</taxon>
        <taxon>Arecoideae</taxon>
        <taxon>Cocoseae</taxon>
        <taxon>Elaeidinae</taxon>
        <taxon>Elaeis</taxon>
    </lineage>
</organism>
<dbReference type="FunFam" id="1.25.40.10:FF:000366">
    <property type="entry name" value="Pentatricopeptide (PPR) repeat-containing protein"/>
    <property type="match status" value="1"/>
</dbReference>
<accession>A0A6I9Q7S3</accession>
<feature type="repeat" description="PPR" evidence="3">
    <location>
        <begin position="463"/>
        <end position="497"/>
    </location>
</feature>
<feature type="repeat" description="PPR" evidence="3">
    <location>
        <begin position="258"/>
        <end position="292"/>
    </location>
</feature>
<keyword evidence="5" id="KW-1185">Reference proteome</keyword>
<dbReference type="InterPro" id="IPR032867">
    <property type="entry name" value="DYW_dom"/>
</dbReference>
<dbReference type="InterPro" id="IPR002885">
    <property type="entry name" value="PPR_rpt"/>
</dbReference>
<dbReference type="GO" id="GO:0005739">
    <property type="term" value="C:mitochondrion"/>
    <property type="evidence" value="ECO:0007669"/>
    <property type="project" value="UniProtKB-ARBA"/>
</dbReference>
<comment type="similarity">
    <text evidence="2">Belongs to the PPR family. PCMP-E subfamily.</text>
</comment>
<dbReference type="SUPFAM" id="SSF48452">
    <property type="entry name" value="TPR-like"/>
    <property type="match status" value="1"/>
</dbReference>
<gene>
    <name evidence="6" type="primary">LOC105032102</name>
</gene>
<dbReference type="InterPro" id="IPR046849">
    <property type="entry name" value="E2_motif"/>
</dbReference>
<name>A0A6I9Q7S3_ELAGV</name>
<evidence type="ECO:0000256" key="2">
    <source>
        <dbReference type="ARBA" id="ARBA00061659"/>
    </source>
</evidence>
<dbReference type="InterPro" id="IPR046848">
    <property type="entry name" value="E_motif"/>
</dbReference>
<dbReference type="Pfam" id="PF14432">
    <property type="entry name" value="DYW_deaminase"/>
    <property type="match status" value="1"/>
</dbReference>
<dbReference type="PROSITE" id="PS51375">
    <property type="entry name" value="PPR"/>
    <property type="match status" value="7"/>
</dbReference>
<dbReference type="GO" id="GO:0003723">
    <property type="term" value="F:RNA binding"/>
    <property type="evidence" value="ECO:0007669"/>
    <property type="project" value="InterPro"/>
</dbReference>
<dbReference type="FunFam" id="1.25.40.10:FF:000381">
    <property type="entry name" value="Pentatricopeptide repeat-containing protein"/>
    <property type="match status" value="1"/>
</dbReference>
<proteinExistence type="inferred from homology"/>
<dbReference type="FunFam" id="1.25.40.10:FF:000031">
    <property type="entry name" value="Pentatricopeptide repeat-containing protein mitochondrial"/>
    <property type="match status" value="1"/>
</dbReference>
<reference evidence="6" key="1">
    <citation type="submission" date="2025-08" db="UniProtKB">
        <authorList>
            <consortium name="RefSeq"/>
        </authorList>
    </citation>
    <scope>IDENTIFICATION</scope>
</reference>
<evidence type="ECO:0000256" key="3">
    <source>
        <dbReference type="PROSITE-ProRule" id="PRU00708"/>
    </source>
</evidence>
<dbReference type="Proteomes" id="UP000504607">
    <property type="component" value="Unplaced"/>
</dbReference>
<feature type="repeat" description="PPR" evidence="3">
    <location>
        <begin position="358"/>
        <end position="388"/>
    </location>
</feature>
<feature type="repeat" description="PPR" evidence="3">
    <location>
        <begin position="93"/>
        <end position="128"/>
    </location>
</feature>
<sequence>MALLTVTAEPLRSSHSSPPLPLPNGPKHQGSLSLLLHHHHNLSLHQLKQIQAQLFHQSLHHDTILITKLVASCASSGATNYAARLFRSLPHPDLVLCNSLLKAYTLNSLPDLAVSFFIDQLLFRGFSPDRFTFPYILKACAALPNLALGQQLHASLVKNTNTCRDVIVLNSLIHMYFKCCRSESAIWVFQQMEEPNSTSWNMVMSGLLNSGDLDSARALFDEMPQRDVVSWNTLMSAYVKAGEMDVAQDLFDKMHERDSVSWNALISGYSQNGESDKALSVFSQMLVAGIKPDNATLLAVVSACSSVCSVESKVVDQIASFAKSVNSVSVSTALLNLYAKVGRTEEAREVFDAIPEKDLIAWNAMITGYAQNQRPAEAIELFRLMQKSRNGVKIRPDSVTMISLINSCSQMGALSLGEWVYAYIRKNRIETDTVLMTAIVDMYAKCGDLDRARCLFAEMPEKDLASWNAMIKGLGIHGRGNEALEMLYLMEKDGIVPNDATFVGLLNACSHGGLVGKGLELFELMQSRYSIAPCIEHYGCVIDLLGRAGELVEAYELVKSMPLEPDKVIWGALLGACRSHQNLELAEVAAQRLVELDPGHDGNYVLLSNVYASMGKWGNVEKVRAQMRARQVHKVPGCSTVELGGVVREFTAGDRSHPRSNEIYGAWDELVKRLKMFGYEPDRGALLKNLDEEDKEEVLYRHSEKLALSFALISSESRSPIRIIKNLRICNDCHRVMELLSELEEREITVRDRIRFHHFSAGSCSCGGYW</sequence>
<dbReference type="InterPro" id="IPR046960">
    <property type="entry name" value="PPR_At4g14850-like_plant"/>
</dbReference>
<dbReference type="GO" id="GO:0008270">
    <property type="term" value="F:zinc ion binding"/>
    <property type="evidence" value="ECO:0007669"/>
    <property type="project" value="InterPro"/>
</dbReference>
<keyword evidence="1" id="KW-0677">Repeat</keyword>
<dbReference type="Pfam" id="PF20431">
    <property type="entry name" value="E_motif"/>
    <property type="match status" value="1"/>
</dbReference>